<proteinExistence type="predicted"/>
<evidence type="ECO:0000313" key="2">
    <source>
        <dbReference type="EMBL" id="NYD34007.1"/>
    </source>
</evidence>
<dbReference type="Proteomes" id="UP000535890">
    <property type="component" value="Unassembled WGS sequence"/>
</dbReference>
<protein>
    <submittedName>
        <fullName evidence="2">Uncharacterized protein</fullName>
    </submittedName>
</protein>
<evidence type="ECO:0000313" key="3">
    <source>
        <dbReference type="Proteomes" id="UP000535890"/>
    </source>
</evidence>
<feature type="transmembrane region" description="Helical" evidence="1">
    <location>
        <begin position="28"/>
        <end position="51"/>
    </location>
</feature>
<keyword evidence="1" id="KW-0812">Transmembrane</keyword>
<dbReference type="AlphaFoldDB" id="A0A7Y9DRS9"/>
<keyword evidence="3" id="KW-1185">Reference proteome</keyword>
<comment type="caution">
    <text evidence="2">The sequence shown here is derived from an EMBL/GenBank/DDBJ whole genome shotgun (WGS) entry which is preliminary data.</text>
</comment>
<sequence length="76" mass="7847">MTAAHATTPTTRIDVPWLGRLELSRGQLAFVGGVAALGVLGFIDWPIALVLGAGHLLAADRSDPTVRGAGEALEEV</sequence>
<keyword evidence="1" id="KW-0472">Membrane</keyword>
<gene>
    <name evidence="2" type="ORF">BJ983_000109</name>
</gene>
<dbReference type="EMBL" id="JACCBN010000001">
    <property type="protein sequence ID" value="NYD34007.1"/>
    <property type="molecule type" value="Genomic_DNA"/>
</dbReference>
<organism evidence="2 3">
    <name type="scientific">Actinomycetospora corticicola</name>
    <dbReference type="NCBI Taxonomy" id="663602"/>
    <lineage>
        <taxon>Bacteria</taxon>
        <taxon>Bacillati</taxon>
        <taxon>Actinomycetota</taxon>
        <taxon>Actinomycetes</taxon>
        <taxon>Pseudonocardiales</taxon>
        <taxon>Pseudonocardiaceae</taxon>
        <taxon>Actinomycetospora</taxon>
    </lineage>
</organism>
<keyword evidence="1" id="KW-1133">Transmembrane helix</keyword>
<accession>A0A7Y9DRS9</accession>
<name>A0A7Y9DRS9_9PSEU</name>
<evidence type="ECO:0000256" key="1">
    <source>
        <dbReference type="SAM" id="Phobius"/>
    </source>
</evidence>
<dbReference type="RefSeq" id="WP_179792013.1">
    <property type="nucleotide sequence ID" value="NZ_BAABHP010000012.1"/>
</dbReference>
<reference evidence="2 3" key="1">
    <citation type="submission" date="2020-07" db="EMBL/GenBank/DDBJ databases">
        <title>Sequencing the genomes of 1000 actinobacteria strains.</title>
        <authorList>
            <person name="Klenk H.-P."/>
        </authorList>
    </citation>
    <scope>NUCLEOTIDE SEQUENCE [LARGE SCALE GENOMIC DNA]</scope>
    <source>
        <strain evidence="2 3">DSM 45772</strain>
    </source>
</reference>